<proteinExistence type="predicted"/>
<dbReference type="EMBL" id="BAAAQF010000010">
    <property type="protein sequence ID" value="GAA1681009.1"/>
    <property type="molecule type" value="Genomic_DNA"/>
</dbReference>
<sequence length="127" mass="13766">MDQTPAIRPPSSDPVPPLNFDASMRDFRARMEALGAMAEKVEGLVRSTSFRVESERGEVAVTVTFGGRLVGVEFLPAADGMGAEALAAVVFDTHERAVRTAFERAAGNLVQILDPRIPTEELLRRLA</sequence>
<evidence type="ECO:0000256" key="1">
    <source>
        <dbReference type="SAM" id="MobiDB-lite"/>
    </source>
</evidence>
<comment type="caution">
    <text evidence="2">The sequence shown here is derived from an EMBL/GenBank/DDBJ whole genome shotgun (WGS) entry which is preliminary data.</text>
</comment>
<dbReference type="RefSeq" id="WP_344487757.1">
    <property type="nucleotide sequence ID" value="NZ_BAAAQF010000010.1"/>
</dbReference>
<gene>
    <name evidence="2" type="ORF">GCM10009830_30150</name>
</gene>
<accession>A0ABP4T1Z7</accession>
<keyword evidence="3" id="KW-1185">Reference proteome</keyword>
<protein>
    <recommendedName>
        <fullName evidence="4">YbaB/EbfC family DNA-binding protein</fullName>
    </recommendedName>
</protein>
<dbReference type="InterPro" id="IPR036894">
    <property type="entry name" value="YbaB-like_sf"/>
</dbReference>
<dbReference type="InterPro" id="IPR004401">
    <property type="entry name" value="YbaB/EbfC"/>
</dbReference>
<name>A0ABP4T1Z7_9ACTN</name>
<feature type="region of interest" description="Disordered" evidence="1">
    <location>
        <begin position="1"/>
        <end position="20"/>
    </location>
</feature>
<dbReference type="Gene3D" id="3.30.1310.10">
    <property type="entry name" value="Nucleoid-associated protein YbaB-like domain"/>
    <property type="match status" value="1"/>
</dbReference>
<evidence type="ECO:0008006" key="4">
    <source>
        <dbReference type="Google" id="ProtNLM"/>
    </source>
</evidence>
<evidence type="ECO:0000313" key="3">
    <source>
        <dbReference type="Proteomes" id="UP001499851"/>
    </source>
</evidence>
<feature type="compositionally biased region" description="Pro residues" evidence="1">
    <location>
        <begin position="7"/>
        <end position="17"/>
    </location>
</feature>
<dbReference type="Proteomes" id="UP001499851">
    <property type="component" value="Unassembled WGS sequence"/>
</dbReference>
<reference evidence="3" key="1">
    <citation type="journal article" date="2019" name="Int. J. Syst. Evol. Microbiol.">
        <title>The Global Catalogue of Microorganisms (GCM) 10K type strain sequencing project: providing services to taxonomists for standard genome sequencing and annotation.</title>
        <authorList>
            <consortium name="The Broad Institute Genomics Platform"/>
            <consortium name="The Broad Institute Genome Sequencing Center for Infectious Disease"/>
            <person name="Wu L."/>
            <person name="Ma J."/>
        </authorList>
    </citation>
    <scope>NUCLEOTIDE SEQUENCE [LARGE SCALE GENOMIC DNA]</scope>
    <source>
        <strain evidence="3">JCM 16001</strain>
    </source>
</reference>
<organism evidence="2 3">
    <name type="scientific">Glycomyces endophyticus</name>
    <dbReference type="NCBI Taxonomy" id="480996"/>
    <lineage>
        <taxon>Bacteria</taxon>
        <taxon>Bacillati</taxon>
        <taxon>Actinomycetota</taxon>
        <taxon>Actinomycetes</taxon>
        <taxon>Glycomycetales</taxon>
        <taxon>Glycomycetaceae</taxon>
        <taxon>Glycomyces</taxon>
    </lineage>
</organism>
<evidence type="ECO:0000313" key="2">
    <source>
        <dbReference type="EMBL" id="GAA1681009.1"/>
    </source>
</evidence>
<dbReference type="Pfam" id="PF02575">
    <property type="entry name" value="YbaB_DNA_bd"/>
    <property type="match status" value="1"/>
</dbReference>